<feature type="domain" description="MARVEL" evidence="7">
    <location>
        <begin position="5"/>
        <end position="150"/>
    </location>
</feature>
<accession>A0A7K7PNV6</accession>
<comment type="caution">
    <text evidence="8">The sequence shown here is derived from an EMBL/GenBank/DDBJ whole genome shotgun (WGS) entry which is preliminary data.</text>
</comment>
<evidence type="ECO:0000313" key="8">
    <source>
        <dbReference type="EMBL" id="NWZ69312.1"/>
    </source>
</evidence>
<dbReference type="PANTHER" id="PTHR22776">
    <property type="entry name" value="MARVEL-CONTAINING POTENTIAL LIPID RAFT-ASSOCIATED PROTEIN"/>
    <property type="match status" value="1"/>
</dbReference>
<feature type="transmembrane region" description="Helical" evidence="6">
    <location>
        <begin position="62"/>
        <end position="82"/>
    </location>
</feature>
<gene>
    <name evidence="8" type="primary">Cklf</name>
    <name evidence="8" type="ORF">ACRARU_R05524</name>
</gene>
<feature type="non-terminal residue" evidence="8">
    <location>
        <position position="162"/>
    </location>
</feature>
<dbReference type="EMBL" id="VZST01001634">
    <property type="protein sequence ID" value="NWZ69312.1"/>
    <property type="molecule type" value="Genomic_DNA"/>
</dbReference>
<evidence type="ECO:0000256" key="1">
    <source>
        <dbReference type="ARBA" id="ARBA00004141"/>
    </source>
</evidence>
<keyword evidence="4 5" id="KW-0472">Membrane</keyword>
<feature type="transmembrane region" description="Helical" evidence="6">
    <location>
        <begin position="94"/>
        <end position="118"/>
    </location>
</feature>
<reference evidence="8 9" key="1">
    <citation type="submission" date="2019-09" db="EMBL/GenBank/DDBJ databases">
        <title>Bird 10,000 Genomes (B10K) Project - Family phase.</title>
        <authorList>
            <person name="Zhang G."/>
        </authorList>
    </citation>
    <scope>NUCLEOTIDE SEQUENCE [LARGE SCALE GENOMIC DNA]</scope>
    <source>
        <strain evidence="8">OUT-0054</strain>
        <tissue evidence="8">Blood</tissue>
    </source>
</reference>
<keyword evidence="2 5" id="KW-0812">Transmembrane</keyword>
<evidence type="ECO:0000256" key="4">
    <source>
        <dbReference type="ARBA" id="ARBA00023136"/>
    </source>
</evidence>
<name>A0A7K7PNV6_ACRAR</name>
<feature type="transmembrane region" description="Helical" evidence="6">
    <location>
        <begin position="124"/>
        <end position="146"/>
    </location>
</feature>
<keyword evidence="3 6" id="KW-1133">Transmembrane helix</keyword>
<evidence type="ECO:0000256" key="5">
    <source>
        <dbReference type="PROSITE-ProRule" id="PRU00581"/>
    </source>
</evidence>
<evidence type="ECO:0000256" key="6">
    <source>
        <dbReference type="SAM" id="Phobius"/>
    </source>
</evidence>
<dbReference type="InterPro" id="IPR050578">
    <property type="entry name" value="MARVEL-CKLF_proteins"/>
</dbReference>
<dbReference type="GO" id="GO:0016020">
    <property type="term" value="C:membrane"/>
    <property type="evidence" value="ECO:0007669"/>
    <property type="project" value="UniProtKB-SubCell"/>
</dbReference>
<protein>
    <submittedName>
        <fullName evidence="8">CKLF factor</fullName>
    </submittedName>
</protein>
<dbReference type="Proteomes" id="UP000549775">
    <property type="component" value="Unassembled WGS sequence"/>
</dbReference>
<dbReference type="InterPro" id="IPR008253">
    <property type="entry name" value="Marvel"/>
</dbReference>
<proteinExistence type="predicted"/>
<keyword evidence="9" id="KW-1185">Reference proteome</keyword>
<evidence type="ECO:0000256" key="3">
    <source>
        <dbReference type="ARBA" id="ARBA00022989"/>
    </source>
</evidence>
<evidence type="ECO:0000259" key="7">
    <source>
        <dbReference type="PROSITE" id="PS51225"/>
    </source>
</evidence>
<evidence type="ECO:0000256" key="2">
    <source>
        <dbReference type="ARBA" id="ARBA00022692"/>
    </source>
</evidence>
<dbReference type="PANTHER" id="PTHR22776:SF45">
    <property type="entry name" value="CHEMOKINE-LIKE FACTOR"/>
    <property type="match status" value="1"/>
</dbReference>
<comment type="subcellular location">
    <subcellularLocation>
        <location evidence="1">Membrane</location>
        <topology evidence="1">Multi-pass membrane protein</topology>
    </subcellularLocation>
</comment>
<dbReference type="PROSITE" id="PS51225">
    <property type="entry name" value="MARVEL"/>
    <property type="match status" value="1"/>
</dbReference>
<organism evidence="8 9">
    <name type="scientific">Acrocephalus arundinaceus</name>
    <name type="common">Great reed-warbler</name>
    <dbReference type="NCBI Taxonomy" id="39621"/>
    <lineage>
        <taxon>Eukaryota</taxon>
        <taxon>Metazoa</taxon>
        <taxon>Chordata</taxon>
        <taxon>Craniata</taxon>
        <taxon>Vertebrata</taxon>
        <taxon>Euteleostomi</taxon>
        <taxon>Archelosauria</taxon>
        <taxon>Archosauria</taxon>
        <taxon>Dinosauria</taxon>
        <taxon>Saurischia</taxon>
        <taxon>Theropoda</taxon>
        <taxon>Coelurosauria</taxon>
        <taxon>Aves</taxon>
        <taxon>Neognathae</taxon>
        <taxon>Neoaves</taxon>
        <taxon>Telluraves</taxon>
        <taxon>Australaves</taxon>
        <taxon>Passeriformes</taxon>
        <taxon>Sylvioidea</taxon>
        <taxon>Sylviidae</taxon>
        <taxon>Acrocephalinae</taxon>
        <taxon>Acrocephalus</taxon>
    </lineage>
</organism>
<dbReference type="OrthoDB" id="5976667at2759"/>
<sequence length="162" mass="17224">VDRAFPRSAQGSLKIARTVRPGAAPGPAARPGPALIPSPPVPQLVALAALICFLASDAHGSYTALAGMETVITVLFLLLYLLRLDMRMRCLFWPLADIFNSVIAALFLLVVGLFAIIIKTNKGTLAGGVLVLILLVLCLVDVVLLCKKIRLDKTRGRSAPAK</sequence>
<evidence type="ECO:0000313" key="9">
    <source>
        <dbReference type="Proteomes" id="UP000549775"/>
    </source>
</evidence>
<dbReference type="AlphaFoldDB" id="A0A7K7PNV6"/>
<feature type="non-terminal residue" evidence="8">
    <location>
        <position position="1"/>
    </location>
</feature>